<dbReference type="GO" id="GO:0005886">
    <property type="term" value="C:plasma membrane"/>
    <property type="evidence" value="ECO:0007669"/>
    <property type="project" value="TreeGrafter"/>
</dbReference>
<feature type="non-terminal residue" evidence="8">
    <location>
        <position position="1"/>
    </location>
</feature>
<feature type="domain" description="Ig-like" evidence="7">
    <location>
        <begin position="381"/>
        <end position="465"/>
    </location>
</feature>
<dbReference type="SMART" id="SM00408">
    <property type="entry name" value="IGc2"/>
    <property type="match status" value="5"/>
</dbReference>
<proteinExistence type="predicted"/>
<dbReference type="Pfam" id="PF13927">
    <property type="entry name" value="Ig_3"/>
    <property type="match status" value="4"/>
</dbReference>
<feature type="domain" description="Ig-like" evidence="7">
    <location>
        <begin position="2"/>
        <end position="105"/>
    </location>
</feature>
<dbReference type="InterPro" id="IPR007110">
    <property type="entry name" value="Ig-like_dom"/>
</dbReference>
<feature type="domain" description="Ig-like" evidence="7">
    <location>
        <begin position="112"/>
        <end position="192"/>
    </location>
</feature>
<dbReference type="Proteomes" id="UP000639338">
    <property type="component" value="Unassembled WGS sequence"/>
</dbReference>
<gene>
    <name evidence="8" type="ORF">HCN44_001334</name>
</gene>
<dbReference type="InterPro" id="IPR051275">
    <property type="entry name" value="Cell_adhesion_signaling"/>
</dbReference>
<evidence type="ECO:0000259" key="7">
    <source>
        <dbReference type="PROSITE" id="PS50835"/>
    </source>
</evidence>
<dbReference type="InterPro" id="IPR003961">
    <property type="entry name" value="FN3_dom"/>
</dbReference>
<dbReference type="OrthoDB" id="5857426at2759"/>
<dbReference type="GO" id="GO:0050839">
    <property type="term" value="F:cell adhesion molecule binding"/>
    <property type="evidence" value="ECO:0007669"/>
    <property type="project" value="TreeGrafter"/>
</dbReference>
<keyword evidence="3" id="KW-1015">Disulfide bond</keyword>
<comment type="caution">
    <text evidence="8">The sequence shown here is derived from an EMBL/GenBank/DDBJ whole genome shotgun (WGS) entry which is preliminary data.</text>
</comment>
<evidence type="ECO:0000256" key="4">
    <source>
        <dbReference type="ARBA" id="ARBA00023180"/>
    </source>
</evidence>
<sequence length="967" mass="108086">LTRVQAAEETQVDTHEGSTVLLQCRFPPVHENATCFWLTHTNNVHDNAAIDDKSLSPNYRVDMNLIEGRYDLEIRDVSYERNNGKYECRVKVSGSGVNLYHKNVTLTVLRPPGVPTITPSSPSATEGKRMELQCNTYGGSPEPEIKWYRENSYKILHNGPILSIEPTKNDSAKLTCIVRNRAMSAGQTLNATTKLNVNYFPRVSVGPENPLKVKVGDKATIQCMVDAKPIANRVKWTRDGSFIATSFNHTIPHVTLQDAGKYRCEADNNIGRAGESSLQLDVLYPPTVIIEGDKVRVAEVEDTINVHCNVTANPLPTVIEWIREGRPEFRENGPLLRLTRVTSDHAGKYTCRAVNSIHPSGSEVRTHQGEATVTILVRHKPGAAKITPDSPVAIDGTKVILACMANPSGYPEPQYKWWKEGDDGPIPLETSGERFVIDSVHLGSDGTYKCHAINEIGTGETASVRLIVHQAPKILTKLQPQVTRKVGESSFMVSCIAQGKPMPEYNTITGHGNVITVNSTLSFLGHARPQTDKIIANDRGKYTCVFSNEVKKIESQMMLKVEHPPIILHSHSKLHVKVQAWPKPEFQWSLGDNAVHLQGSSSDGHYEIGTTSENDDIYTSILRISNIKNLIMVNIIVVLQMHKVIFTRKPSDLEVIEKGPTYVTLSWKDGFDGGVKITKYYVSYRRIANSDEQISPDCAPPRTPANEWVEFNECHQSNPCNITNLEQLQTYEFKYFFLILTLVFCRCQKKNAAKAKDYEMDSNAVRPSLVTGNGQQNQAPPPYSENKAMEHSMDHALAMEDAKTPAYAQTGYGYHHQAPHNINGVNMGYLDNSYSNSNNGGSVNSQDSIWQMKQAPPNGVNPQYDLGGYVPESDYPAHQHYLPQREDYRESHNLSRQQFCPEPFATVVKSQNPIDSQYDVSGLPYREAYDEDVKPPQQVSLSYDESLESGYSTPNNRRPRIIREIIV</sequence>
<dbReference type="AlphaFoldDB" id="A0A834XKR8"/>
<dbReference type="PANTHER" id="PTHR11640">
    <property type="entry name" value="NEPHRIN"/>
    <property type="match status" value="1"/>
</dbReference>
<organism evidence="8 9">
    <name type="scientific">Aphidius gifuensis</name>
    <name type="common">Parasitoid wasp</name>
    <dbReference type="NCBI Taxonomy" id="684658"/>
    <lineage>
        <taxon>Eukaryota</taxon>
        <taxon>Metazoa</taxon>
        <taxon>Ecdysozoa</taxon>
        <taxon>Arthropoda</taxon>
        <taxon>Hexapoda</taxon>
        <taxon>Insecta</taxon>
        <taxon>Pterygota</taxon>
        <taxon>Neoptera</taxon>
        <taxon>Endopterygota</taxon>
        <taxon>Hymenoptera</taxon>
        <taxon>Apocrita</taxon>
        <taxon>Ichneumonoidea</taxon>
        <taxon>Braconidae</taxon>
        <taxon>Aphidiinae</taxon>
        <taxon>Aphidius</taxon>
    </lineage>
</organism>
<reference evidence="8 9" key="1">
    <citation type="submission" date="2020-08" db="EMBL/GenBank/DDBJ databases">
        <title>Aphidius gifuensis genome sequencing and assembly.</title>
        <authorList>
            <person name="Du Z."/>
        </authorList>
    </citation>
    <scope>NUCLEOTIDE SEQUENCE [LARGE SCALE GENOMIC DNA]</scope>
    <source>
        <strain evidence="8">YNYX2018</strain>
        <tissue evidence="8">Adults</tissue>
    </source>
</reference>
<evidence type="ECO:0000313" key="9">
    <source>
        <dbReference type="Proteomes" id="UP000639338"/>
    </source>
</evidence>
<evidence type="ECO:0000256" key="2">
    <source>
        <dbReference type="ARBA" id="ARBA00023136"/>
    </source>
</evidence>
<dbReference type="SMART" id="SM00409">
    <property type="entry name" value="IG"/>
    <property type="match status" value="6"/>
</dbReference>
<dbReference type="SUPFAM" id="SSF48726">
    <property type="entry name" value="Immunoglobulin"/>
    <property type="match status" value="6"/>
</dbReference>
<dbReference type="GO" id="GO:0098609">
    <property type="term" value="P:cell-cell adhesion"/>
    <property type="evidence" value="ECO:0007669"/>
    <property type="project" value="TreeGrafter"/>
</dbReference>
<comment type="subcellular location">
    <subcellularLocation>
        <location evidence="1">Membrane</location>
        <topology evidence="1">Single-pass type I membrane protein</topology>
    </subcellularLocation>
</comment>
<name>A0A834XKR8_APHGI</name>
<keyword evidence="5" id="KW-0393">Immunoglobulin domain</keyword>
<dbReference type="SUPFAM" id="SSF49265">
    <property type="entry name" value="Fibronectin type III"/>
    <property type="match status" value="1"/>
</dbReference>
<evidence type="ECO:0000256" key="5">
    <source>
        <dbReference type="ARBA" id="ARBA00023319"/>
    </source>
</evidence>
<feature type="domain" description="Ig-like" evidence="7">
    <location>
        <begin position="201"/>
        <end position="279"/>
    </location>
</feature>
<dbReference type="InterPro" id="IPR036116">
    <property type="entry name" value="FN3_sf"/>
</dbReference>
<feature type="domain" description="Ig-like" evidence="7">
    <location>
        <begin position="286"/>
        <end position="374"/>
    </location>
</feature>
<protein>
    <recommendedName>
        <fullName evidence="7">Ig-like domain-containing protein</fullName>
    </recommendedName>
</protein>
<dbReference type="Gene3D" id="2.60.40.10">
    <property type="entry name" value="Immunoglobulins"/>
    <property type="match status" value="8"/>
</dbReference>
<evidence type="ECO:0000256" key="3">
    <source>
        <dbReference type="ARBA" id="ARBA00023157"/>
    </source>
</evidence>
<evidence type="ECO:0000256" key="6">
    <source>
        <dbReference type="SAM" id="MobiDB-lite"/>
    </source>
</evidence>
<dbReference type="InterPro" id="IPR003598">
    <property type="entry name" value="Ig_sub2"/>
</dbReference>
<dbReference type="PROSITE" id="PS50835">
    <property type="entry name" value="IG_LIKE"/>
    <property type="match status" value="6"/>
</dbReference>
<dbReference type="CDD" id="cd00096">
    <property type="entry name" value="Ig"/>
    <property type="match status" value="1"/>
</dbReference>
<dbReference type="EMBL" id="JACMRX010000018">
    <property type="protein sequence ID" value="KAF7987144.1"/>
    <property type="molecule type" value="Genomic_DNA"/>
</dbReference>
<dbReference type="CDD" id="cd00063">
    <property type="entry name" value="FN3"/>
    <property type="match status" value="1"/>
</dbReference>
<feature type="region of interest" description="Disordered" evidence="6">
    <location>
        <begin position="766"/>
        <end position="787"/>
    </location>
</feature>
<dbReference type="PANTHER" id="PTHR11640:SF134">
    <property type="entry name" value="ECHINOID, ISOFORM A-RELATED"/>
    <property type="match status" value="1"/>
</dbReference>
<dbReference type="InterPro" id="IPR013783">
    <property type="entry name" value="Ig-like_fold"/>
</dbReference>
<keyword evidence="4" id="KW-0325">Glycoprotein</keyword>
<dbReference type="GO" id="GO:0005911">
    <property type="term" value="C:cell-cell junction"/>
    <property type="evidence" value="ECO:0007669"/>
    <property type="project" value="TreeGrafter"/>
</dbReference>
<keyword evidence="9" id="KW-1185">Reference proteome</keyword>
<feature type="domain" description="Ig-like" evidence="7">
    <location>
        <begin position="472"/>
        <end position="560"/>
    </location>
</feature>
<keyword evidence="2" id="KW-0472">Membrane</keyword>
<dbReference type="InterPro" id="IPR003599">
    <property type="entry name" value="Ig_sub"/>
</dbReference>
<evidence type="ECO:0000313" key="8">
    <source>
        <dbReference type="EMBL" id="KAF7987144.1"/>
    </source>
</evidence>
<evidence type="ECO:0000256" key="1">
    <source>
        <dbReference type="ARBA" id="ARBA00004479"/>
    </source>
</evidence>
<dbReference type="Pfam" id="PF00041">
    <property type="entry name" value="fn3"/>
    <property type="match status" value="1"/>
</dbReference>
<dbReference type="InterPro" id="IPR036179">
    <property type="entry name" value="Ig-like_dom_sf"/>
</dbReference>
<accession>A0A834XKR8</accession>